<dbReference type="AlphaFoldDB" id="A0A822C319"/>
<evidence type="ECO:0000313" key="2">
    <source>
        <dbReference type="Proteomes" id="UP000663848"/>
    </source>
</evidence>
<dbReference type="PROSITE" id="PS51996">
    <property type="entry name" value="TR_MART"/>
    <property type="match status" value="1"/>
</dbReference>
<name>A0A822C319_9BILA</name>
<evidence type="ECO:0000313" key="1">
    <source>
        <dbReference type="EMBL" id="CAF5037724.1"/>
    </source>
</evidence>
<organism evidence="1 2">
    <name type="scientific">Rotaria socialis</name>
    <dbReference type="NCBI Taxonomy" id="392032"/>
    <lineage>
        <taxon>Eukaryota</taxon>
        <taxon>Metazoa</taxon>
        <taxon>Spiralia</taxon>
        <taxon>Gnathifera</taxon>
        <taxon>Rotifera</taxon>
        <taxon>Eurotatoria</taxon>
        <taxon>Bdelloidea</taxon>
        <taxon>Philodinida</taxon>
        <taxon>Philodinidae</taxon>
        <taxon>Rotaria</taxon>
    </lineage>
</organism>
<protein>
    <submittedName>
        <fullName evidence="1">Uncharacterized protein</fullName>
    </submittedName>
</protein>
<dbReference type="Proteomes" id="UP000663848">
    <property type="component" value="Unassembled WGS sequence"/>
</dbReference>
<feature type="non-terminal residue" evidence="1">
    <location>
        <position position="1"/>
    </location>
</feature>
<sequence>RKSIGNIISFNSFLSTSLNRRVAERFLRQSIVPCSSDDRAGVIFEIEADPRVISDVNGDNRRPFAQIDEFSYYGDEAEILFMVGSIFRLESIRQDDPFGDMKIWTIRMRLCGDDEN</sequence>
<gene>
    <name evidence="1" type="ORF">QYT958_LOCUS41152</name>
</gene>
<proteinExistence type="predicted"/>
<dbReference type="Gene3D" id="3.90.176.10">
    <property type="entry name" value="Toxin ADP-ribosyltransferase, Chain A, domain 1"/>
    <property type="match status" value="1"/>
</dbReference>
<feature type="non-terminal residue" evidence="1">
    <location>
        <position position="116"/>
    </location>
</feature>
<reference evidence="1" key="1">
    <citation type="submission" date="2021-02" db="EMBL/GenBank/DDBJ databases">
        <authorList>
            <person name="Nowell W R."/>
        </authorList>
    </citation>
    <scope>NUCLEOTIDE SEQUENCE</scope>
</reference>
<dbReference type="SUPFAM" id="SSF56399">
    <property type="entry name" value="ADP-ribosylation"/>
    <property type="match status" value="1"/>
</dbReference>
<accession>A0A822C319</accession>
<comment type="caution">
    <text evidence="1">The sequence shown here is derived from an EMBL/GenBank/DDBJ whole genome shotgun (WGS) entry which is preliminary data.</text>
</comment>
<dbReference type="EMBL" id="CAJOBR010045713">
    <property type="protein sequence ID" value="CAF5037724.1"/>
    <property type="molecule type" value="Genomic_DNA"/>
</dbReference>